<dbReference type="Proteomes" id="UP000279259">
    <property type="component" value="Unassembled WGS sequence"/>
</dbReference>
<dbReference type="STRING" id="1890683.A0A427YTQ8"/>
<dbReference type="PANTHER" id="PTHR31595:SF57">
    <property type="entry name" value="OS04G0481900 PROTEIN"/>
    <property type="match status" value="1"/>
</dbReference>
<feature type="compositionally biased region" description="Polar residues" evidence="1">
    <location>
        <begin position="54"/>
        <end position="63"/>
    </location>
</feature>
<dbReference type="OrthoDB" id="1077582at2759"/>
<organism evidence="3 4">
    <name type="scientific">Saitozyma podzolica</name>
    <dbReference type="NCBI Taxonomy" id="1890683"/>
    <lineage>
        <taxon>Eukaryota</taxon>
        <taxon>Fungi</taxon>
        <taxon>Dikarya</taxon>
        <taxon>Basidiomycota</taxon>
        <taxon>Agaricomycotina</taxon>
        <taxon>Tremellomycetes</taxon>
        <taxon>Tremellales</taxon>
        <taxon>Trimorphomycetaceae</taxon>
        <taxon>Saitozyma</taxon>
    </lineage>
</organism>
<evidence type="ECO:0008006" key="5">
    <source>
        <dbReference type="Google" id="ProtNLM"/>
    </source>
</evidence>
<evidence type="ECO:0000313" key="4">
    <source>
        <dbReference type="Proteomes" id="UP000279259"/>
    </source>
</evidence>
<keyword evidence="2" id="KW-0472">Membrane</keyword>
<evidence type="ECO:0000313" key="3">
    <source>
        <dbReference type="EMBL" id="RSH94500.1"/>
    </source>
</evidence>
<protein>
    <recommendedName>
        <fullName evidence="5">Wax synthase domain-containing protein</fullName>
    </recommendedName>
</protein>
<feature type="compositionally biased region" description="Low complexity" evidence="1">
    <location>
        <begin position="67"/>
        <end position="93"/>
    </location>
</feature>
<sequence length="458" mass="50428">MGKYVEFGLLRGPIVDPYTAKGRHWLVSVFDLCINSRWVGLGDVVLDDKPSRASKMNGTNGTKRTNETNGANGTNGTNGTNDTNGTDEMNGTNAMNGLPKGHMPGVNETNGPDGDVKVEVNGNGDAVDVVADVDQLRWLPMPTVRRTRSQATLRHARLTATHYLVLDTMLCLLRSLGKSTIGQPDAPPNATHIFIYKNVYTLLPRSTLLVPVHPWVVLLISELCIGIGVWQALSLGYHFFAMFCVGSGLYEVDAWEVNFFDQWWKADSLLELWGRGWHQIFRVSWGGSSHSSVSRRRFSVRTTQVRERVGAKLTTTPPPQHHFLFYSALILRTLGLDPRGGLLLPLVFIQSGALHALGELGMSPAPDPSLIFLFFVGCGLGCAAEILFRSITGRRVRGWPGWIWTWTVTLTMASWAPQVWFDAGMGGSHLLPVSPWSPGSLIAEVIRGWVIDVKEATQ</sequence>
<accession>A0A427YTQ8</accession>
<dbReference type="PANTHER" id="PTHR31595">
    <property type="entry name" value="LONG-CHAIN-ALCOHOL O-FATTY-ACYLTRANSFERASE 3-RELATED"/>
    <property type="match status" value="1"/>
</dbReference>
<proteinExistence type="predicted"/>
<gene>
    <name evidence="3" type="ORF">EHS25_004303</name>
</gene>
<dbReference type="EMBL" id="RSCD01000002">
    <property type="protein sequence ID" value="RSH94500.1"/>
    <property type="molecule type" value="Genomic_DNA"/>
</dbReference>
<keyword evidence="2" id="KW-0812">Transmembrane</keyword>
<comment type="caution">
    <text evidence="3">The sequence shown here is derived from an EMBL/GenBank/DDBJ whole genome shotgun (WGS) entry which is preliminary data.</text>
</comment>
<evidence type="ECO:0000256" key="2">
    <source>
        <dbReference type="SAM" id="Phobius"/>
    </source>
</evidence>
<keyword evidence="2" id="KW-1133">Transmembrane helix</keyword>
<dbReference type="InterPro" id="IPR044851">
    <property type="entry name" value="Wax_synthase"/>
</dbReference>
<dbReference type="GO" id="GO:0006629">
    <property type="term" value="P:lipid metabolic process"/>
    <property type="evidence" value="ECO:0007669"/>
    <property type="project" value="InterPro"/>
</dbReference>
<feature type="transmembrane region" description="Helical" evidence="2">
    <location>
        <begin position="370"/>
        <end position="388"/>
    </location>
</feature>
<reference evidence="3 4" key="1">
    <citation type="submission" date="2018-11" db="EMBL/GenBank/DDBJ databases">
        <title>Genome sequence of Saitozyma podzolica DSM 27192.</title>
        <authorList>
            <person name="Aliyu H."/>
            <person name="Gorte O."/>
            <person name="Ochsenreither K."/>
        </authorList>
    </citation>
    <scope>NUCLEOTIDE SEQUENCE [LARGE SCALE GENOMIC DNA]</scope>
    <source>
        <strain evidence="3 4">DSM 27192</strain>
    </source>
</reference>
<feature type="region of interest" description="Disordered" evidence="1">
    <location>
        <begin position="50"/>
        <end position="113"/>
    </location>
</feature>
<name>A0A427YTQ8_9TREE</name>
<evidence type="ECO:0000256" key="1">
    <source>
        <dbReference type="SAM" id="MobiDB-lite"/>
    </source>
</evidence>
<keyword evidence="4" id="KW-1185">Reference proteome</keyword>
<dbReference type="AlphaFoldDB" id="A0A427YTQ8"/>
<dbReference type="GO" id="GO:0008374">
    <property type="term" value="F:O-acyltransferase activity"/>
    <property type="evidence" value="ECO:0007669"/>
    <property type="project" value="InterPro"/>
</dbReference>